<dbReference type="Proteomes" id="UP000662572">
    <property type="component" value="Unassembled WGS sequence"/>
</dbReference>
<evidence type="ECO:0000256" key="1">
    <source>
        <dbReference type="SAM" id="MobiDB-lite"/>
    </source>
</evidence>
<keyword evidence="2" id="KW-0812">Transmembrane</keyword>
<protein>
    <recommendedName>
        <fullName evidence="5">Cell division protein FtsL</fullName>
    </recommendedName>
</protein>
<dbReference type="RefSeq" id="WP_189485584.1">
    <property type="nucleotide sequence ID" value="NZ_BMZB01000001.1"/>
</dbReference>
<proteinExistence type="predicted"/>
<dbReference type="EMBL" id="BMZB01000001">
    <property type="protein sequence ID" value="GGZ28697.1"/>
    <property type="molecule type" value="Genomic_DNA"/>
</dbReference>
<feature type="compositionally biased region" description="Pro residues" evidence="1">
    <location>
        <begin position="120"/>
        <end position="136"/>
    </location>
</feature>
<evidence type="ECO:0000313" key="4">
    <source>
        <dbReference type="Proteomes" id="UP000662572"/>
    </source>
</evidence>
<evidence type="ECO:0008006" key="5">
    <source>
        <dbReference type="Google" id="ProtNLM"/>
    </source>
</evidence>
<keyword evidence="2" id="KW-1133">Transmembrane helix</keyword>
<feature type="region of interest" description="Disordered" evidence="1">
    <location>
        <begin position="110"/>
        <end position="144"/>
    </location>
</feature>
<feature type="transmembrane region" description="Helical" evidence="2">
    <location>
        <begin position="20"/>
        <end position="36"/>
    </location>
</feature>
<accession>A0A918PZR6</accession>
<keyword evidence="4" id="KW-1185">Reference proteome</keyword>
<evidence type="ECO:0000313" key="3">
    <source>
        <dbReference type="EMBL" id="GGZ28697.1"/>
    </source>
</evidence>
<gene>
    <name evidence="3" type="ORF">GCM10011273_13170</name>
</gene>
<reference evidence="3" key="1">
    <citation type="journal article" date="2014" name="Int. J. Syst. Evol. Microbiol.">
        <title>Complete genome sequence of Corynebacterium casei LMG S-19264T (=DSM 44701T), isolated from a smear-ripened cheese.</title>
        <authorList>
            <consortium name="US DOE Joint Genome Institute (JGI-PGF)"/>
            <person name="Walter F."/>
            <person name="Albersmeier A."/>
            <person name="Kalinowski J."/>
            <person name="Ruckert C."/>
        </authorList>
    </citation>
    <scope>NUCLEOTIDE SEQUENCE</scope>
    <source>
        <strain evidence="3">KCTC 32296</strain>
    </source>
</reference>
<name>A0A918PZR6_9CAUL</name>
<reference evidence="3" key="2">
    <citation type="submission" date="2020-09" db="EMBL/GenBank/DDBJ databases">
        <authorList>
            <person name="Sun Q."/>
            <person name="Kim S."/>
        </authorList>
    </citation>
    <scope>NUCLEOTIDE SEQUENCE</scope>
    <source>
        <strain evidence="3">KCTC 32296</strain>
    </source>
</reference>
<sequence>MNGLLNVFEQRVRGVRLVELVGIVLCLAMMFGLGWIKMREDADVKRLEALKRDIVAEAEQVQTLRAAVAQLEQPKRIEALASVYLGMKPVDSRHEANLDSLVEISRGQGAGVRGVERPASPVPPMPEAPSAVPPVAPTTDTTTTEPLVIEHTVEGTR</sequence>
<comment type="caution">
    <text evidence="3">The sequence shown here is derived from an EMBL/GenBank/DDBJ whole genome shotgun (WGS) entry which is preliminary data.</text>
</comment>
<evidence type="ECO:0000256" key="2">
    <source>
        <dbReference type="SAM" id="Phobius"/>
    </source>
</evidence>
<dbReference type="AlphaFoldDB" id="A0A918PZR6"/>
<keyword evidence="2" id="KW-0472">Membrane</keyword>
<organism evidence="3 4">
    <name type="scientific">Asticcacaulis endophyticus</name>
    <dbReference type="NCBI Taxonomy" id="1395890"/>
    <lineage>
        <taxon>Bacteria</taxon>
        <taxon>Pseudomonadati</taxon>
        <taxon>Pseudomonadota</taxon>
        <taxon>Alphaproteobacteria</taxon>
        <taxon>Caulobacterales</taxon>
        <taxon>Caulobacteraceae</taxon>
        <taxon>Asticcacaulis</taxon>
    </lineage>
</organism>